<sequence>MVGLVNSQAFMPDSSSGASTPGSFSTNTNSTNTNGRGLNGNGQANGNGHSDINGRRLNGNSFTAIGSNETTGNFAAEPIAIIGMGCRLPGNSSSSSKLWDLLMAGRSAQGPFPTSRFNIDGFYHPNSERPGSLNTAGGYFIDEDIRAFENSFFGINNLEATFMDPQQRKLLEVVFESFESAGLTLEQLSGANVGCYVGNFVTDFITMQLKDSEYTHRYTATGLGTTILANRISHIFNLKGPSFVIDTACSSSLYCLHAACSALLSRDCDSAVVAGANLIQSPEQQLATMKAGVLSKTSTCHTFDSSADGYGRADGIGALIVKRLGDAIRDGDPVRAVIRGTAINSNGRTNGITLPSADGQEAVIRKAYAQAGLGYDETDYVECHGTGTAVGDPIEVEATSRVQTSDTGMYNPSCNDTVSDLQSSEAASGISSIIKVVLALETGKIPPTVGIKNINPKIRLDEWNIKIVTETTPWPTNSPHNIDQQIRRAGVNSFGYGGANSHVIIDAASMHVPSNYMLRSPEEKNTASARTTMFLPVSANNNTALKRRVSDLSLLDLPNINTVDLAYTLGVRRSHLAVRGYVLARPDHLKEDLTIEKLQTRIDGEAYSKLPLAFVFTGQGAQWAEMGRELLAEYPVFRRTIQMLDSTLQLLPHPPTWTLLGTLLEPTETSMINHASRSQPICTAIQVGLVKLLAAFAIKPEYVLGHSSGEIAAAYAAGHVTAEEAIAIAYYRGHTVTRSSKAIVGAMMAAGLGRAAANDKINSLGLGNKINVACVNSPESVTISGDVDGIQELKAHLDSEGVFARQLKTDGKAYHSRHMVALGQEYEDYLVSATSGVDSREPLSYIRDAIWISSVNGEIVERDTLNLAYWRANLESPVLFETVVGKLMRDVGPHHLVEIGPHSALQMPIKQTCSKLNIGKDKIHYSTALSRGKNSVATVLSLVGELYLHGHTISFEGVNMVGSYPLKNNTNTIGHPRQGAMLVDLPKYYWDYDPQQKLFHESRASIEWRNKKYLRHDLLGSQVHGGNGIMTTWRNVLKTKDVPWIEGHKLDTTIVVPAAGYLAAAIEAMSQAKDVRNAAAQSVAFKLQDVHITKALVLPQEDGLDTGVELFTTLQPAQLPGRGTSEWHQFSISSYVLEEATTHATGFIQLIVESEHETEFKPSAAKHEDMEPTAPRTWYKQFAEGGLNFQGSFQSLTQVHVPAKRQDMKVLASTEVRQGGGGGISPESTYTVHPVTIDAVFQAGIIASTSGIVRELRAKVPVHIEQMTVRPPQLGQLAVSPPQLNVKAVSEPVGFGTIRVSGELYDSEGSSFLKISGCRLVAYESGTQQQDQEERHPMLRVLWKPDITKLRPSNGAQLSSYIKQYVARAGSAAGHQHQDALARLGAVVDLLAHKEPRLRILTFLADETEESYIAETLRFATAFKRCQSLWRGFFTDNGFLQFQEYASDAKPSSDCGDLAFDVVLLGPRNATQPIANLAAIKKLIASDGALVCLGSSDQANKIEAEGFETPLQSQLGGQDEIIVARLSGEASSEDKGVKSVEGQILIVERSPEHNLNAALVAQINAATGRPVHRVALDQITADLVQAHANVIATVELEDALLSRLTEDEMRFVKILTDNCANLIWVTGGQLLQGLRPEMGIVFGLSRALMLEQPSLRFFIVDVDVDARSPSSEIETAATHVIDVLTQAVNDPEPDFEFIHTAGSLHVSRFIPAESLNSTFREKLGAEKRSLALGQAQPCRLDVETVGQTDSVFFRQEEVAAKTSLAADHVEISVKAVGLNARDLQSISGNVETSSDTTCTSQYAGVITRVGTDVKTLVPGDRVVAMARGYFATREHAAESACHKLNDDEDFNTMASLPLPLSTAIYAVRERARLEANESILVVCDSSNHGAVAELAAIRIAQQVGAQVFAICARSKRQEQLLQELDLPQDHVFTANDANLGARIAQITGHRGVDVIVSFTDDGLPADMLASTNIGAICADCARLVHVGPGGSGLMDVLVLDPTILRRNITLSTFDFGSLIARPTQQGQSLRRRLLADAIALYRGGGLDGITFPSRVWDVSDVKETFRALASKKEETHHHGGAVVSLENEESVVPVMPIKYDTKMSPDKTYLLIGCLGGLGRSMSKWMLSRGARKFVFMGRSGTDKAPARRLVENLQSLGAEVTVMRGDVVNVEDVDRAVAGIHGPIGGVIQAAMGLDEALFTTMPRDYWLAGLRPKVMGSWNLRNALAGRENDLDFFLMTSSVSGSVGTATESNYCSANYFLDVFARHCRNAGIPAVSVGLGMISEVGYLHENPEIEALLLRKGIQAINEDEMLHIIDIALSTQAMTQTSAGDAYDSFAQVHMLTGLEPLGLKALRKQGFEGTSPVLGDPRAFLLSAALDETTSGSGASGASSGLPAEVAEAIEAGSSTEEAILSAVCQKFSSLVLIPKDKLDVTKPISSVGVDSMLAAEFRAWIFQAFKTDIPYLTLLSPAATLTMLSDLVTQKSTEAK</sequence>
<accession>A0ABR2XU44</accession>
<feature type="domain" description="PKS/mFAS DH" evidence="12">
    <location>
        <begin position="1016"/>
        <end position="1329"/>
    </location>
</feature>
<keyword evidence="5" id="KW-0560">Oxidoreductase</keyword>
<organism evidence="13 14">
    <name type="scientific">Seiridium cardinale</name>
    <dbReference type="NCBI Taxonomy" id="138064"/>
    <lineage>
        <taxon>Eukaryota</taxon>
        <taxon>Fungi</taxon>
        <taxon>Dikarya</taxon>
        <taxon>Ascomycota</taxon>
        <taxon>Pezizomycotina</taxon>
        <taxon>Sordariomycetes</taxon>
        <taxon>Xylariomycetidae</taxon>
        <taxon>Amphisphaeriales</taxon>
        <taxon>Sporocadaceae</taxon>
        <taxon>Seiridium</taxon>
    </lineage>
</organism>
<dbReference type="Pfam" id="PF00550">
    <property type="entry name" value="PP-binding"/>
    <property type="match status" value="1"/>
</dbReference>
<keyword evidence="7" id="KW-0012">Acyltransferase</keyword>
<keyword evidence="1" id="KW-0596">Phosphopantetheine</keyword>
<evidence type="ECO:0000259" key="11">
    <source>
        <dbReference type="PROSITE" id="PS52004"/>
    </source>
</evidence>
<keyword evidence="3" id="KW-0808">Transferase</keyword>
<dbReference type="InterPro" id="IPR014030">
    <property type="entry name" value="Ketoacyl_synth_N"/>
</dbReference>
<dbReference type="InterPro" id="IPR020807">
    <property type="entry name" value="PKS_DH"/>
</dbReference>
<dbReference type="PROSITE" id="PS52019">
    <property type="entry name" value="PKS_MFAS_DH"/>
    <property type="match status" value="1"/>
</dbReference>
<dbReference type="InterPro" id="IPR014043">
    <property type="entry name" value="Acyl_transferase_dom"/>
</dbReference>
<dbReference type="InterPro" id="IPR020843">
    <property type="entry name" value="ER"/>
</dbReference>
<comment type="caution">
    <text evidence="13">The sequence shown here is derived from an EMBL/GenBank/DDBJ whole genome shotgun (WGS) entry which is preliminary data.</text>
</comment>
<dbReference type="Gene3D" id="3.40.47.10">
    <property type="match status" value="1"/>
</dbReference>
<dbReference type="Gene3D" id="3.90.180.10">
    <property type="entry name" value="Medium-chain alcohol dehydrogenases, catalytic domain"/>
    <property type="match status" value="1"/>
</dbReference>
<gene>
    <name evidence="13" type="ORF">SCAR479_05946</name>
</gene>
<dbReference type="Gene3D" id="3.10.129.110">
    <property type="entry name" value="Polyketide synthase dehydratase"/>
    <property type="match status" value="1"/>
</dbReference>
<dbReference type="InterPro" id="IPR016036">
    <property type="entry name" value="Malonyl_transacylase_ACP-bd"/>
</dbReference>
<evidence type="ECO:0000256" key="4">
    <source>
        <dbReference type="ARBA" id="ARBA00022857"/>
    </source>
</evidence>
<dbReference type="InterPro" id="IPR013154">
    <property type="entry name" value="ADH-like_N"/>
</dbReference>
<keyword evidence="14" id="KW-1185">Reference proteome</keyword>
<evidence type="ECO:0000256" key="9">
    <source>
        <dbReference type="SAM" id="MobiDB-lite"/>
    </source>
</evidence>
<dbReference type="SMART" id="SM00826">
    <property type="entry name" value="PKS_DH"/>
    <property type="match status" value="1"/>
</dbReference>
<dbReference type="Pfam" id="PF02801">
    <property type="entry name" value="Ketoacyl-synt_C"/>
    <property type="match status" value="1"/>
</dbReference>
<evidence type="ECO:0000256" key="7">
    <source>
        <dbReference type="ARBA" id="ARBA00023315"/>
    </source>
</evidence>
<dbReference type="Pfam" id="PF08659">
    <property type="entry name" value="KR"/>
    <property type="match status" value="1"/>
</dbReference>
<evidence type="ECO:0000256" key="5">
    <source>
        <dbReference type="ARBA" id="ARBA00023002"/>
    </source>
</evidence>
<evidence type="ECO:0000259" key="12">
    <source>
        <dbReference type="PROSITE" id="PS52019"/>
    </source>
</evidence>
<dbReference type="Gene3D" id="3.40.50.720">
    <property type="entry name" value="NAD(P)-binding Rossmann-like Domain"/>
    <property type="match status" value="2"/>
</dbReference>
<dbReference type="InterPro" id="IPR014031">
    <property type="entry name" value="Ketoacyl_synth_C"/>
</dbReference>
<dbReference type="InterPro" id="IPR036291">
    <property type="entry name" value="NAD(P)-bd_dom_sf"/>
</dbReference>
<dbReference type="InterPro" id="IPR042104">
    <property type="entry name" value="PKS_dehydratase_sf"/>
</dbReference>
<feature type="compositionally biased region" description="Low complexity" evidence="9">
    <location>
        <begin position="14"/>
        <end position="36"/>
    </location>
</feature>
<dbReference type="InterPro" id="IPR020841">
    <property type="entry name" value="PKS_Beta-ketoAc_synthase_dom"/>
</dbReference>
<dbReference type="Proteomes" id="UP001465668">
    <property type="component" value="Unassembled WGS sequence"/>
</dbReference>
<dbReference type="PROSITE" id="PS50075">
    <property type="entry name" value="CARRIER"/>
    <property type="match status" value="1"/>
</dbReference>
<dbReference type="SMART" id="SM00827">
    <property type="entry name" value="PKS_AT"/>
    <property type="match status" value="1"/>
</dbReference>
<evidence type="ECO:0000313" key="13">
    <source>
        <dbReference type="EMBL" id="KAK9777217.1"/>
    </source>
</evidence>
<keyword evidence="6" id="KW-0511">Multifunctional enzyme</keyword>
<evidence type="ECO:0000313" key="14">
    <source>
        <dbReference type="Proteomes" id="UP001465668"/>
    </source>
</evidence>
<dbReference type="SUPFAM" id="SSF47336">
    <property type="entry name" value="ACP-like"/>
    <property type="match status" value="1"/>
</dbReference>
<evidence type="ECO:0000256" key="2">
    <source>
        <dbReference type="ARBA" id="ARBA00022553"/>
    </source>
</evidence>
<dbReference type="InterPro" id="IPR011032">
    <property type="entry name" value="GroES-like_sf"/>
</dbReference>
<dbReference type="PROSITE" id="PS52004">
    <property type="entry name" value="KS3_2"/>
    <property type="match status" value="1"/>
</dbReference>
<dbReference type="SUPFAM" id="SSF55048">
    <property type="entry name" value="Probable ACP-binding domain of malonyl-CoA ACP transacylase"/>
    <property type="match status" value="1"/>
</dbReference>
<dbReference type="Pfam" id="PF00698">
    <property type="entry name" value="Acyl_transf_1"/>
    <property type="match status" value="1"/>
</dbReference>
<dbReference type="InterPro" id="IPR036736">
    <property type="entry name" value="ACP-like_sf"/>
</dbReference>
<reference evidence="13 14" key="1">
    <citation type="submission" date="2024-02" db="EMBL/GenBank/DDBJ databases">
        <title>First draft genome assembly of two strains of Seiridium cardinale.</title>
        <authorList>
            <person name="Emiliani G."/>
            <person name="Scali E."/>
        </authorList>
    </citation>
    <scope>NUCLEOTIDE SEQUENCE [LARGE SCALE GENOMIC DNA]</scope>
    <source>
        <strain evidence="13 14">BM-138-000479</strain>
    </source>
</reference>
<feature type="active site" description="Proton acceptor; for dehydratase activity" evidence="8">
    <location>
        <position position="1048"/>
    </location>
</feature>
<feature type="region of interest" description="Disordered" evidence="9">
    <location>
        <begin position="1"/>
        <end position="55"/>
    </location>
</feature>
<dbReference type="Gene3D" id="1.10.1200.10">
    <property type="entry name" value="ACP-like"/>
    <property type="match status" value="1"/>
</dbReference>
<keyword evidence="4" id="KW-0521">NADP</keyword>
<dbReference type="Pfam" id="PF00109">
    <property type="entry name" value="ketoacyl-synt"/>
    <property type="match status" value="1"/>
</dbReference>
<dbReference type="PROSITE" id="PS00606">
    <property type="entry name" value="KS3_1"/>
    <property type="match status" value="1"/>
</dbReference>
<dbReference type="Pfam" id="PF14765">
    <property type="entry name" value="PS-DH"/>
    <property type="match status" value="1"/>
</dbReference>
<dbReference type="InterPro" id="IPR032821">
    <property type="entry name" value="PKS_assoc"/>
</dbReference>
<dbReference type="EMBL" id="JARVKM010000022">
    <property type="protein sequence ID" value="KAK9777217.1"/>
    <property type="molecule type" value="Genomic_DNA"/>
</dbReference>
<dbReference type="InterPro" id="IPR016035">
    <property type="entry name" value="Acyl_Trfase/lysoPLipase"/>
</dbReference>
<dbReference type="PANTHER" id="PTHR43775:SF50">
    <property type="entry name" value="HIGHLY REDUCING POLYKETIDE SYNTHASE SRDA"/>
    <property type="match status" value="1"/>
</dbReference>
<dbReference type="InterPro" id="IPR001227">
    <property type="entry name" value="Ac_transferase_dom_sf"/>
</dbReference>
<dbReference type="Gene3D" id="3.40.366.10">
    <property type="entry name" value="Malonyl-Coenzyme A Acyl Carrier Protein, domain 2"/>
    <property type="match status" value="1"/>
</dbReference>
<evidence type="ECO:0000256" key="6">
    <source>
        <dbReference type="ARBA" id="ARBA00023268"/>
    </source>
</evidence>
<evidence type="ECO:0000256" key="3">
    <source>
        <dbReference type="ARBA" id="ARBA00022679"/>
    </source>
</evidence>
<dbReference type="CDD" id="cd05195">
    <property type="entry name" value="enoyl_red"/>
    <property type="match status" value="1"/>
</dbReference>
<dbReference type="InterPro" id="IPR018201">
    <property type="entry name" value="Ketoacyl_synth_AS"/>
</dbReference>
<dbReference type="SMART" id="SM00822">
    <property type="entry name" value="PKS_KR"/>
    <property type="match status" value="1"/>
</dbReference>
<feature type="region of interest" description="N-terminal hotdog fold" evidence="8">
    <location>
        <begin position="1016"/>
        <end position="1155"/>
    </location>
</feature>
<evidence type="ECO:0000259" key="10">
    <source>
        <dbReference type="PROSITE" id="PS50075"/>
    </source>
</evidence>
<dbReference type="CDD" id="cd00833">
    <property type="entry name" value="PKS"/>
    <property type="match status" value="1"/>
</dbReference>
<dbReference type="InterPro" id="IPR016039">
    <property type="entry name" value="Thiolase-like"/>
</dbReference>
<dbReference type="InterPro" id="IPR057326">
    <property type="entry name" value="KR_dom"/>
</dbReference>
<evidence type="ECO:0000256" key="1">
    <source>
        <dbReference type="ARBA" id="ARBA00022450"/>
    </source>
</evidence>
<evidence type="ECO:0000256" key="8">
    <source>
        <dbReference type="PROSITE-ProRule" id="PRU01363"/>
    </source>
</evidence>
<name>A0ABR2XU44_9PEZI</name>
<dbReference type="PANTHER" id="PTHR43775">
    <property type="entry name" value="FATTY ACID SYNTHASE"/>
    <property type="match status" value="1"/>
</dbReference>
<dbReference type="Pfam" id="PF16197">
    <property type="entry name" value="KAsynt_C_assoc"/>
    <property type="match status" value="1"/>
</dbReference>
<dbReference type="InterPro" id="IPR049552">
    <property type="entry name" value="PKS_DH_N"/>
</dbReference>
<dbReference type="SUPFAM" id="SSF50129">
    <property type="entry name" value="GroES-like"/>
    <property type="match status" value="1"/>
</dbReference>
<feature type="domain" description="Carrier" evidence="10">
    <location>
        <begin position="2407"/>
        <end position="2485"/>
    </location>
</feature>
<dbReference type="InterPro" id="IPR050091">
    <property type="entry name" value="PKS_NRPS_Biosynth_Enz"/>
</dbReference>
<feature type="domain" description="Ketosynthase family 3 (KS3)" evidence="11">
    <location>
        <begin position="76"/>
        <end position="507"/>
    </location>
</feature>
<dbReference type="SUPFAM" id="SSF53901">
    <property type="entry name" value="Thiolase-like"/>
    <property type="match status" value="1"/>
</dbReference>
<feature type="active site" description="Proton donor; for dehydratase activity" evidence="8">
    <location>
        <position position="1238"/>
    </location>
</feature>
<keyword evidence="2" id="KW-0597">Phosphoprotein</keyword>
<dbReference type="InterPro" id="IPR013968">
    <property type="entry name" value="PKS_KR"/>
</dbReference>
<dbReference type="SUPFAM" id="SSF52151">
    <property type="entry name" value="FabD/lysophospholipase-like"/>
    <property type="match status" value="1"/>
</dbReference>
<dbReference type="SUPFAM" id="SSF51735">
    <property type="entry name" value="NAD(P)-binding Rossmann-fold domains"/>
    <property type="match status" value="2"/>
</dbReference>
<proteinExistence type="predicted"/>
<dbReference type="Pfam" id="PF08240">
    <property type="entry name" value="ADH_N"/>
    <property type="match status" value="1"/>
</dbReference>
<protein>
    <submittedName>
        <fullName evidence="13">Polyketide synthase</fullName>
    </submittedName>
</protein>
<dbReference type="InterPro" id="IPR049900">
    <property type="entry name" value="PKS_mFAS_DH"/>
</dbReference>
<dbReference type="SMART" id="SM00829">
    <property type="entry name" value="PKS_ER"/>
    <property type="match status" value="1"/>
</dbReference>
<feature type="region of interest" description="C-terminal hotdog fold" evidence="8">
    <location>
        <begin position="1170"/>
        <end position="1329"/>
    </location>
</feature>
<dbReference type="SMART" id="SM00825">
    <property type="entry name" value="PKS_KS"/>
    <property type="match status" value="1"/>
</dbReference>
<dbReference type="Pfam" id="PF21089">
    <property type="entry name" value="PKS_DH_N"/>
    <property type="match status" value="1"/>
</dbReference>
<dbReference type="InterPro" id="IPR049551">
    <property type="entry name" value="PKS_DH_C"/>
</dbReference>
<dbReference type="InterPro" id="IPR009081">
    <property type="entry name" value="PP-bd_ACP"/>
</dbReference>